<feature type="domain" description="BTB" evidence="1">
    <location>
        <begin position="1"/>
        <end position="62"/>
    </location>
</feature>
<dbReference type="RefSeq" id="XP_007775323.1">
    <property type="nucleotide sequence ID" value="XM_007777133.1"/>
</dbReference>
<feature type="non-terminal residue" evidence="2">
    <location>
        <position position="162"/>
    </location>
</feature>
<dbReference type="Proteomes" id="UP000053558">
    <property type="component" value="Unassembled WGS sequence"/>
</dbReference>
<feature type="non-terminal residue" evidence="2">
    <location>
        <position position="1"/>
    </location>
</feature>
<protein>
    <recommendedName>
        <fullName evidence="1">BTB domain-containing protein</fullName>
    </recommendedName>
</protein>
<reference evidence="3" key="1">
    <citation type="journal article" date="2012" name="Science">
        <title>The Paleozoic origin of enzymatic lignin decomposition reconstructed from 31 fungal genomes.</title>
        <authorList>
            <person name="Floudas D."/>
            <person name="Binder M."/>
            <person name="Riley R."/>
            <person name="Barry K."/>
            <person name="Blanchette R.A."/>
            <person name="Henrissat B."/>
            <person name="Martinez A.T."/>
            <person name="Otillar R."/>
            <person name="Spatafora J.W."/>
            <person name="Yadav J.S."/>
            <person name="Aerts A."/>
            <person name="Benoit I."/>
            <person name="Boyd A."/>
            <person name="Carlson A."/>
            <person name="Copeland A."/>
            <person name="Coutinho P.M."/>
            <person name="de Vries R.P."/>
            <person name="Ferreira P."/>
            <person name="Findley K."/>
            <person name="Foster B."/>
            <person name="Gaskell J."/>
            <person name="Glotzer D."/>
            <person name="Gorecki P."/>
            <person name="Heitman J."/>
            <person name="Hesse C."/>
            <person name="Hori C."/>
            <person name="Igarashi K."/>
            <person name="Jurgens J.A."/>
            <person name="Kallen N."/>
            <person name="Kersten P."/>
            <person name="Kohler A."/>
            <person name="Kuees U."/>
            <person name="Kumar T.K.A."/>
            <person name="Kuo A."/>
            <person name="LaButti K."/>
            <person name="Larrondo L.F."/>
            <person name="Lindquist E."/>
            <person name="Ling A."/>
            <person name="Lombard V."/>
            <person name="Lucas S."/>
            <person name="Lundell T."/>
            <person name="Martin R."/>
            <person name="McLaughlin D.J."/>
            <person name="Morgenstern I."/>
            <person name="Morin E."/>
            <person name="Murat C."/>
            <person name="Nagy L.G."/>
            <person name="Nolan M."/>
            <person name="Ohm R.A."/>
            <person name="Patyshakuliyeva A."/>
            <person name="Rokas A."/>
            <person name="Ruiz-Duenas F.J."/>
            <person name="Sabat G."/>
            <person name="Salamov A."/>
            <person name="Samejima M."/>
            <person name="Schmutz J."/>
            <person name="Slot J.C."/>
            <person name="St John F."/>
            <person name="Stenlid J."/>
            <person name="Sun H."/>
            <person name="Sun S."/>
            <person name="Syed K."/>
            <person name="Tsang A."/>
            <person name="Wiebenga A."/>
            <person name="Young D."/>
            <person name="Pisabarro A."/>
            <person name="Eastwood D.C."/>
            <person name="Martin F."/>
            <person name="Cullen D."/>
            <person name="Grigoriev I.V."/>
            <person name="Hibbett D.S."/>
        </authorList>
    </citation>
    <scope>NUCLEOTIDE SEQUENCE [LARGE SCALE GENOMIC DNA]</scope>
    <source>
        <strain evidence="3">RWD-64-598 SS2</strain>
    </source>
</reference>
<dbReference type="CDD" id="cd18186">
    <property type="entry name" value="BTB_POZ_ZBTB_KLHL-like"/>
    <property type="match status" value="1"/>
</dbReference>
<evidence type="ECO:0000313" key="3">
    <source>
        <dbReference type="Proteomes" id="UP000053558"/>
    </source>
</evidence>
<dbReference type="InterPro" id="IPR000210">
    <property type="entry name" value="BTB/POZ_dom"/>
</dbReference>
<dbReference type="OrthoDB" id="2367075at2759"/>
<name>R7SDS9_CONPW</name>
<dbReference type="Pfam" id="PF00651">
    <property type="entry name" value="BTB"/>
    <property type="match status" value="1"/>
</dbReference>
<gene>
    <name evidence="2" type="ORF">CONPUDRAFT_33640</name>
</gene>
<keyword evidence="3" id="KW-1185">Reference proteome</keyword>
<proteinExistence type="predicted"/>
<dbReference type="PROSITE" id="PS50097">
    <property type="entry name" value="BTB"/>
    <property type="match status" value="1"/>
</dbReference>
<evidence type="ECO:0000313" key="2">
    <source>
        <dbReference type="EMBL" id="EIW74321.1"/>
    </source>
</evidence>
<dbReference type="Gene3D" id="3.30.710.10">
    <property type="entry name" value="Potassium Channel Kv1.1, Chain A"/>
    <property type="match status" value="1"/>
</dbReference>
<dbReference type="eggNOG" id="ENOG502SQWF">
    <property type="taxonomic scope" value="Eukaryota"/>
</dbReference>
<organism evidence="2 3">
    <name type="scientific">Coniophora puteana (strain RWD-64-598)</name>
    <name type="common">Brown rot fungus</name>
    <dbReference type="NCBI Taxonomy" id="741705"/>
    <lineage>
        <taxon>Eukaryota</taxon>
        <taxon>Fungi</taxon>
        <taxon>Dikarya</taxon>
        <taxon>Basidiomycota</taxon>
        <taxon>Agaricomycotina</taxon>
        <taxon>Agaricomycetes</taxon>
        <taxon>Agaricomycetidae</taxon>
        <taxon>Boletales</taxon>
        <taxon>Coniophorineae</taxon>
        <taxon>Coniophoraceae</taxon>
        <taxon>Coniophora</taxon>
    </lineage>
</organism>
<accession>R7SDS9</accession>
<evidence type="ECO:0000259" key="1">
    <source>
        <dbReference type="PROSITE" id="PS50097"/>
    </source>
</evidence>
<dbReference type="KEGG" id="cput:CONPUDRAFT_33640"/>
<dbReference type="SUPFAM" id="SSF54695">
    <property type="entry name" value="POZ domain"/>
    <property type="match status" value="1"/>
</dbReference>
<dbReference type="InterPro" id="IPR011333">
    <property type="entry name" value="SKP1/BTB/POZ_sf"/>
</dbReference>
<dbReference type="EMBL" id="JH711592">
    <property type="protein sequence ID" value="EIW74321.1"/>
    <property type="molecule type" value="Genomic_DNA"/>
</dbReference>
<dbReference type="OMA" id="FRIPKYQ"/>
<sequence>QVEDTLFCVPRSMLQRYSDVFKDLFELPTSESTGAEGESKENPIVLEDIKAWEFKQLLKTIFFRHDDQPVTQEEWVAVLKLTHRWEMAELHRVAMESLSAMPMDPVEKAGLAQDLDIQEWKLPAYQEIARRSEPLTMSDVDRLGLDTILKLAAVRESIMINV</sequence>
<dbReference type="GeneID" id="19206756"/>
<dbReference type="AlphaFoldDB" id="R7SDS9"/>